<proteinExistence type="predicted"/>
<name>A0AC61QYH9_9FIRM</name>
<reference evidence="1" key="1">
    <citation type="submission" date="2019-04" db="EMBL/GenBank/DDBJ databases">
        <title>Microbes associate with the intestines of laboratory mice.</title>
        <authorList>
            <person name="Navarre W."/>
            <person name="Wong E."/>
            <person name="Huang K."/>
            <person name="Tropini C."/>
            <person name="Ng K."/>
            <person name="Yu B."/>
        </authorList>
    </citation>
    <scope>NUCLEOTIDE SEQUENCE</scope>
    <source>
        <strain evidence="1">NM72_1-8</strain>
    </source>
</reference>
<evidence type="ECO:0000313" key="2">
    <source>
        <dbReference type="Proteomes" id="UP000307720"/>
    </source>
</evidence>
<keyword evidence="2" id="KW-1185">Reference proteome</keyword>
<evidence type="ECO:0000313" key="1">
    <source>
        <dbReference type="EMBL" id="TGX98232.1"/>
    </source>
</evidence>
<gene>
    <name evidence="1" type="ORF">E5357_09735</name>
</gene>
<sequence>MNINIDKYKYAMDSIKMKEFTVEELENILIKKRRRSKHTAIAAASGTILLIFIISAGLLFKNDFATITVQAEAGEKMVLSSENTIYNLSSAISTIQFSKNSNSATLSLKLFFESRKKNIDQITVSSSEDKIERKDLEKVNAYFIKTQKLKVSDYGAFSQDIQKDDTFLWSLYDQQTHEVTFKTLIGNSYTFQYEEQDNESYELALNVLKDENDTFSIGDIILKIKIKYLDGTMENKKIKIAANDDISSGLQMKIL</sequence>
<protein>
    <submittedName>
        <fullName evidence="1">Uncharacterized protein</fullName>
    </submittedName>
</protein>
<dbReference type="Proteomes" id="UP000307720">
    <property type="component" value="Unassembled WGS sequence"/>
</dbReference>
<organism evidence="1 2">
    <name type="scientific">Hominisplanchenecus murintestinalis</name>
    <dbReference type="NCBI Taxonomy" id="2941517"/>
    <lineage>
        <taxon>Bacteria</taxon>
        <taxon>Bacillati</taxon>
        <taxon>Bacillota</taxon>
        <taxon>Clostridia</taxon>
        <taxon>Lachnospirales</taxon>
        <taxon>Lachnospiraceae</taxon>
        <taxon>Hominisplanchenecus</taxon>
    </lineage>
</organism>
<accession>A0AC61QYH9</accession>
<dbReference type="EMBL" id="SRZB01000020">
    <property type="protein sequence ID" value="TGX98232.1"/>
    <property type="molecule type" value="Genomic_DNA"/>
</dbReference>
<comment type="caution">
    <text evidence="1">The sequence shown here is derived from an EMBL/GenBank/DDBJ whole genome shotgun (WGS) entry which is preliminary data.</text>
</comment>